<organism evidence="2">
    <name type="scientific">Arundo donax</name>
    <name type="common">Giant reed</name>
    <name type="synonym">Donax arundinaceus</name>
    <dbReference type="NCBI Taxonomy" id="35708"/>
    <lineage>
        <taxon>Eukaryota</taxon>
        <taxon>Viridiplantae</taxon>
        <taxon>Streptophyta</taxon>
        <taxon>Embryophyta</taxon>
        <taxon>Tracheophyta</taxon>
        <taxon>Spermatophyta</taxon>
        <taxon>Magnoliopsida</taxon>
        <taxon>Liliopsida</taxon>
        <taxon>Poales</taxon>
        <taxon>Poaceae</taxon>
        <taxon>PACMAD clade</taxon>
        <taxon>Arundinoideae</taxon>
        <taxon>Arundineae</taxon>
        <taxon>Arundo</taxon>
    </lineage>
</organism>
<dbReference type="EMBL" id="GBRH01235438">
    <property type="protein sequence ID" value="JAD62457.1"/>
    <property type="molecule type" value="Transcribed_RNA"/>
</dbReference>
<evidence type="ECO:0000256" key="1">
    <source>
        <dbReference type="SAM" id="MobiDB-lite"/>
    </source>
</evidence>
<evidence type="ECO:0000313" key="2">
    <source>
        <dbReference type="EMBL" id="JAD62457.1"/>
    </source>
</evidence>
<feature type="region of interest" description="Disordered" evidence="1">
    <location>
        <begin position="1"/>
        <end position="42"/>
    </location>
</feature>
<dbReference type="AlphaFoldDB" id="A0A0A9BT64"/>
<name>A0A0A9BT64_ARUDO</name>
<reference evidence="2" key="2">
    <citation type="journal article" date="2015" name="Data Brief">
        <title>Shoot transcriptome of the giant reed, Arundo donax.</title>
        <authorList>
            <person name="Barrero R.A."/>
            <person name="Guerrero F.D."/>
            <person name="Moolhuijzen P."/>
            <person name="Goolsby J.A."/>
            <person name="Tidwell J."/>
            <person name="Bellgard S.E."/>
            <person name="Bellgard M.I."/>
        </authorList>
    </citation>
    <scope>NUCLEOTIDE SEQUENCE</scope>
    <source>
        <tissue evidence="2">Shoot tissue taken approximately 20 cm above the soil surface</tissue>
    </source>
</reference>
<reference evidence="2" key="1">
    <citation type="submission" date="2014-09" db="EMBL/GenBank/DDBJ databases">
        <authorList>
            <person name="Magalhaes I.L.F."/>
            <person name="Oliveira U."/>
            <person name="Santos F.R."/>
            <person name="Vidigal T.H.D.A."/>
            <person name="Brescovit A.D."/>
            <person name="Santos A.J."/>
        </authorList>
    </citation>
    <scope>NUCLEOTIDE SEQUENCE</scope>
    <source>
        <tissue evidence="2">Shoot tissue taken approximately 20 cm above the soil surface</tissue>
    </source>
</reference>
<accession>A0A0A9BT64</accession>
<protein>
    <submittedName>
        <fullName evidence="2">INT2</fullName>
    </submittedName>
</protein>
<proteinExistence type="predicted"/>
<sequence length="67" mass="7032">MPTPRPTKTRPTTSCAGPIADAITAAPAKKRKSATRIDVRRPNRSVVQPPIAAPMIAPATAMLTIIS</sequence>